<feature type="compositionally biased region" description="Polar residues" evidence="1">
    <location>
        <begin position="128"/>
        <end position="139"/>
    </location>
</feature>
<keyword evidence="3" id="KW-1185">Reference proteome</keyword>
<feature type="compositionally biased region" description="Basic and acidic residues" evidence="1">
    <location>
        <begin position="13"/>
        <end position="24"/>
    </location>
</feature>
<reference evidence="2 3" key="1">
    <citation type="journal article" date="2017" name="PLoS Biol.">
        <title>The sea cucumber genome provides insights into morphological evolution and visceral regeneration.</title>
        <authorList>
            <person name="Zhang X."/>
            <person name="Sun L."/>
            <person name="Yuan J."/>
            <person name="Sun Y."/>
            <person name="Gao Y."/>
            <person name="Zhang L."/>
            <person name="Li S."/>
            <person name="Dai H."/>
            <person name="Hamel J.F."/>
            <person name="Liu C."/>
            <person name="Yu Y."/>
            <person name="Liu S."/>
            <person name="Lin W."/>
            <person name="Guo K."/>
            <person name="Jin S."/>
            <person name="Xu P."/>
            <person name="Storey K.B."/>
            <person name="Huan P."/>
            <person name="Zhang T."/>
            <person name="Zhou Y."/>
            <person name="Zhang J."/>
            <person name="Lin C."/>
            <person name="Li X."/>
            <person name="Xing L."/>
            <person name="Huo D."/>
            <person name="Sun M."/>
            <person name="Wang L."/>
            <person name="Mercier A."/>
            <person name="Li F."/>
            <person name="Yang H."/>
            <person name="Xiang J."/>
        </authorList>
    </citation>
    <scope>NUCLEOTIDE SEQUENCE [LARGE SCALE GENOMIC DNA]</scope>
    <source>
        <strain evidence="2">Shaxun</strain>
        <tissue evidence="2">Muscle</tissue>
    </source>
</reference>
<name>A0A2G8KJS4_STIJA</name>
<protein>
    <submittedName>
        <fullName evidence="2">Uncharacterized protein</fullName>
    </submittedName>
</protein>
<comment type="caution">
    <text evidence="2">The sequence shown here is derived from an EMBL/GenBank/DDBJ whole genome shotgun (WGS) entry which is preliminary data.</text>
</comment>
<feature type="region of interest" description="Disordered" evidence="1">
    <location>
        <begin position="1"/>
        <end position="68"/>
    </location>
</feature>
<sequence>MAGSTYRPTTPPDRAESNHGDRQGTRLHRLRPYYGPTSGLGSRRPGLQSVGKSIRLGGRGGLMDPTEPLDYDPMEDSFSRSYEPEEAPITGGALPQELMARAADIFRRHLGFEEPETQPQKAGRVSKLTATGEMSSKPKTTMPVDATCYDRFEAIADKNRWTAFPARADRAVRVPDEAWRALFKCPTIPQEAKERLKADMGPHLPKPLRLLTRESWKNF</sequence>
<accession>A0A2G8KJS4</accession>
<evidence type="ECO:0000313" key="3">
    <source>
        <dbReference type="Proteomes" id="UP000230750"/>
    </source>
</evidence>
<proteinExistence type="predicted"/>
<gene>
    <name evidence="2" type="ORF">BSL78_14864</name>
</gene>
<evidence type="ECO:0000313" key="2">
    <source>
        <dbReference type="EMBL" id="PIK48261.1"/>
    </source>
</evidence>
<dbReference type="EMBL" id="MRZV01000532">
    <property type="protein sequence ID" value="PIK48261.1"/>
    <property type="molecule type" value="Genomic_DNA"/>
</dbReference>
<feature type="region of interest" description="Disordered" evidence="1">
    <location>
        <begin position="115"/>
        <end position="139"/>
    </location>
</feature>
<organism evidence="2 3">
    <name type="scientific">Stichopus japonicus</name>
    <name type="common">Sea cucumber</name>
    <dbReference type="NCBI Taxonomy" id="307972"/>
    <lineage>
        <taxon>Eukaryota</taxon>
        <taxon>Metazoa</taxon>
        <taxon>Echinodermata</taxon>
        <taxon>Eleutherozoa</taxon>
        <taxon>Echinozoa</taxon>
        <taxon>Holothuroidea</taxon>
        <taxon>Aspidochirotacea</taxon>
        <taxon>Aspidochirotida</taxon>
        <taxon>Stichopodidae</taxon>
        <taxon>Apostichopus</taxon>
    </lineage>
</organism>
<evidence type="ECO:0000256" key="1">
    <source>
        <dbReference type="SAM" id="MobiDB-lite"/>
    </source>
</evidence>
<dbReference type="AlphaFoldDB" id="A0A2G8KJS4"/>
<dbReference type="Proteomes" id="UP000230750">
    <property type="component" value="Unassembled WGS sequence"/>
</dbReference>